<gene>
    <name evidence="3" type="ORF">PPNO1_LOCUS2854</name>
</gene>
<feature type="domain" description="Intradiol ring-cleavage dioxygenases" evidence="2">
    <location>
        <begin position="131"/>
        <end position="226"/>
    </location>
</feature>
<dbReference type="Pfam" id="PF00775">
    <property type="entry name" value="Dioxygenase_C"/>
    <property type="match status" value="1"/>
</dbReference>
<comment type="caution">
    <text evidence="3">The sequence shown here is derived from an EMBL/GenBank/DDBJ whole genome shotgun (WGS) entry which is preliminary data.</text>
</comment>
<protein>
    <recommendedName>
        <fullName evidence="2">Intradiol ring-cleavage dioxygenases domain-containing protein</fullName>
    </recommendedName>
</protein>
<accession>A0A9P1M7G6</accession>
<dbReference type="PANTHER" id="PTHR34315:SF1">
    <property type="entry name" value="INTRADIOL RING-CLEAVAGE DIOXYGENASES DOMAIN-CONTAINING PROTEIN-RELATED"/>
    <property type="match status" value="1"/>
</dbReference>
<evidence type="ECO:0000256" key="1">
    <source>
        <dbReference type="SAM" id="SignalP"/>
    </source>
</evidence>
<dbReference type="OrthoDB" id="121380at2759"/>
<dbReference type="AlphaFoldDB" id="A0A9P1M7G6"/>
<feature type="signal peptide" evidence="1">
    <location>
        <begin position="1"/>
        <end position="19"/>
    </location>
</feature>
<dbReference type="PANTHER" id="PTHR34315">
    <property type="match status" value="1"/>
</dbReference>
<organism evidence="3 4">
    <name type="scientific">Parascedosporium putredinis</name>
    <dbReference type="NCBI Taxonomy" id="1442378"/>
    <lineage>
        <taxon>Eukaryota</taxon>
        <taxon>Fungi</taxon>
        <taxon>Dikarya</taxon>
        <taxon>Ascomycota</taxon>
        <taxon>Pezizomycotina</taxon>
        <taxon>Sordariomycetes</taxon>
        <taxon>Hypocreomycetidae</taxon>
        <taxon>Microascales</taxon>
        <taxon>Microascaceae</taxon>
        <taxon>Parascedosporium</taxon>
    </lineage>
</organism>
<dbReference type="CDD" id="cd03457">
    <property type="entry name" value="intradiol_dioxygenase_like"/>
    <property type="match status" value="1"/>
</dbReference>
<dbReference type="Proteomes" id="UP000838763">
    <property type="component" value="Unassembled WGS sequence"/>
</dbReference>
<reference evidence="3" key="1">
    <citation type="submission" date="2022-11" db="EMBL/GenBank/DDBJ databases">
        <authorList>
            <person name="Scott C."/>
            <person name="Bruce N."/>
        </authorList>
    </citation>
    <scope>NUCLEOTIDE SEQUENCE</scope>
</reference>
<dbReference type="InterPro" id="IPR015889">
    <property type="entry name" value="Intradiol_dOase_core"/>
</dbReference>
<proteinExistence type="predicted"/>
<sequence length="398" mass="42486">MELKSVLAGLLAAAPAVLAHPGHERVPSHAARPLLGRNLDHCAGKFQEPAFAKRFTEKHGEEFLRLRRSIGMEPADSPSIHKRDYLSVSQIDHKSDKTVTFDMAPSALFEDAGACILMPSVDQGPLYVLGEEVRKDITNGETGLKMTLAIQVVDVGTCEPVPNAYMDIWSSNATGIYVGVQGYPGMGDPNDASILKGTTLRGLQPTDSDGIATFDTLMPGHYDGRATHIHSIVYLDAKLEANNTITGGRAAHVGQIYFDQGLITDVDTLQPYQQNTMTILPNVRDALFMMGANGDDPIVRYALVGDKVEDGLYAWIRFGVNMQNNLRVNPAAFWTADGGVMNPTGPVALLTGGGGGFGGGFPASPASVVAVVSSGESSVAESKRRAPLSRGRGKRARI</sequence>
<evidence type="ECO:0000313" key="3">
    <source>
        <dbReference type="EMBL" id="CAI4213101.1"/>
    </source>
</evidence>
<dbReference type="EMBL" id="CALLCH030000007">
    <property type="protein sequence ID" value="CAI4213101.1"/>
    <property type="molecule type" value="Genomic_DNA"/>
</dbReference>
<dbReference type="GO" id="GO:0016702">
    <property type="term" value="F:oxidoreductase activity, acting on single donors with incorporation of molecular oxygen, incorporation of two atoms of oxygen"/>
    <property type="evidence" value="ECO:0007669"/>
    <property type="project" value="InterPro"/>
</dbReference>
<name>A0A9P1M7G6_9PEZI</name>
<dbReference type="GO" id="GO:0008199">
    <property type="term" value="F:ferric iron binding"/>
    <property type="evidence" value="ECO:0007669"/>
    <property type="project" value="InterPro"/>
</dbReference>
<keyword evidence="4" id="KW-1185">Reference proteome</keyword>
<dbReference type="Gene3D" id="2.60.130.10">
    <property type="entry name" value="Aromatic compound dioxygenase"/>
    <property type="match status" value="1"/>
</dbReference>
<evidence type="ECO:0000259" key="2">
    <source>
        <dbReference type="Pfam" id="PF00775"/>
    </source>
</evidence>
<dbReference type="InterPro" id="IPR000627">
    <property type="entry name" value="Intradiol_dOase_C"/>
</dbReference>
<keyword evidence="1" id="KW-0732">Signal</keyword>
<dbReference type="SUPFAM" id="SSF49482">
    <property type="entry name" value="Aromatic compound dioxygenase"/>
    <property type="match status" value="1"/>
</dbReference>
<evidence type="ECO:0000313" key="4">
    <source>
        <dbReference type="Proteomes" id="UP000838763"/>
    </source>
</evidence>
<feature type="chain" id="PRO_5040221168" description="Intradiol ring-cleavage dioxygenases domain-containing protein" evidence="1">
    <location>
        <begin position="20"/>
        <end position="398"/>
    </location>
</feature>